<protein>
    <submittedName>
        <fullName evidence="1">Uncharacterized protein</fullName>
    </submittedName>
</protein>
<reference evidence="1" key="1">
    <citation type="submission" date="2018-02" db="EMBL/GenBank/DDBJ databases">
        <title>Rhizophora mucronata_Transcriptome.</title>
        <authorList>
            <person name="Meera S.P."/>
            <person name="Sreeshan A."/>
            <person name="Augustine A."/>
        </authorList>
    </citation>
    <scope>NUCLEOTIDE SEQUENCE</scope>
    <source>
        <tissue evidence="1">Leaf</tissue>
    </source>
</reference>
<accession>A0A2P2NPK1</accession>
<dbReference type="AlphaFoldDB" id="A0A2P2NPK1"/>
<dbReference type="EMBL" id="GGEC01063945">
    <property type="protein sequence ID" value="MBX44429.1"/>
    <property type="molecule type" value="Transcribed_RNA"/>
</dbReference>
<organism evidence="1">
    <name type="scientific">Rhizophora mucronata</name>
    <name type="common">Asiatic mangrove</name>
    <dbReference type="NCBI Taxonomy" id="61149"/>
    <lineage>
        <taxon>Eukaryota</taxon>
        <taxon>Viridiplantae</taxon>
        <taxon>Streptophyta</taxon>
        <taxon>Embryophyta</taxon>
        <taxon>Tracheophyta</taxon>
        <taxon>Spermatophyta</taxon>
        <taxon>Magnoliopsida</taxon>
        <taxon>eudicotyledons</taxon>
        <taxon>Gunneridae</taxon>
        <taxon>Pentapetalae</taxon>
        <taxon>rosids</taxon>
        <taxon>fabids</taxon>
        <taxon>Malpighiales</taxon>
        <taxon>Rhizophoraceae</taxon>
        <taxon>Rhizophora</taxon>
    </lineage>
</organism>
<proteinExistence type="predicted"/>
<evidence type="ECO:0000313" key="1">
    <source>
        <dbReference type="EMBL" id="MBX44429.1"/>
    </source>
</evidence>
<sequence>MIQNLQAPNLKKQNLWKIKSSPAKTVLTVCRIFETTSQHYHILSTDYMVVRKQLE</sequence>
<name>A0A2P2NPK1_RHIMU</name>